<keyword evidence="1" id="KW-0812">Transmembrane</keyword>
<gene>
    <name evidence="2" type="ordered locus">Dvul_2242</name>
</gene>
<feature type="transmembrane region" description="Helical" evidence="1">
    <location>
        <begin position="6"/>
        <end position="24"/>
    </location>
</feature>
<keyword evidence="1" id="KW-0472">Membrane</keyword>
<evidence type="ECO:0008006" key="4">
    <source>
        <dbReference type="Google" id="ProtNLM"/>
    </source>
</evidence>
<dbReference type="KEGG" id="dvl:Dvul_2242"/>
<proteinExistence type="predicted"/>
<dbReference type="Proteomes" id="UP000009173">
    <property type="component" value="Chromosome"/>
</dbReference>
<dbReference type="HOGENOM" id="CLU_086263_0_0_7"/>
<organism evidence="2 3">
    <name type="scientific">Nitratidesulfovibrio vulgaris (strain DP4)</name>
    <name type="common">Desulfovibrio vulgaris</name>
    <dbReference type="NCBI Taxonomy" id="391774"/>
    <lineage>
        <taxon>Bacteria</taxon>
        <taxon>Pseudomonadati</taxon>
        <taxon>Thermodesulfobacteriota</taxon>
        <taxon>Desulfovibrionia</taxon>
        <taxon>Desulfovibrionales</taxon>
        <taxon>Desulfovibrionaceae</taxon>
        <taxon>Nitratidesulfovibrio</taxon>
    </lineage>
</organism>
<accession>A0A0H3AA08</accession>
<evidence type="ECO:0000256" key="1">
    <source>
        <dbReference type="SAM" id="Phobius"/>
    </source>
</evidence>
<evidence type="ECO:0000313" key="2">
    <source>
        <dbReference type="EMBL" id="ABM29258.1"/>
    </source>
</evidence>
<dbReference type="InterPro" id="IPR011727">
    <property type="entry name" value="CHP02117"/>
</dbReference>
<sequence length="224" mass="24589">MRRGLIILPLLGFIVVASIIPGLLPRKGRPQTHDMAVFVADNGVHTDLIVPLRGCGEDWTRLLPQAGTPDASRPVTHVAFGWGARDFYLSTPTWDDVDPVTALKSLLFAPTVLHVESIRGTPATTMDVRRVWLDAEGCHTLARFIRTTLAPDRQGRAIRVDHPGYGPDDTFFEASGRFSPFRTCNTWTAEALAAAGVTSPLWTAFAWGVMRHLPQPDDSPRTSP</sequence>
<dbReference type="RefSeq" id="WP_011792739.1">
    <property type="nucleotide sequence ID" value="NC_008751.1"/>
</dbReference>
<protein>
    <recommendedName>
        <fullName evidence="4">TIGR02117 family protein</fullName>
    </recommendedName>
</protein>
<dbReference type="AlphaFoldDB" id="A0A0H3AA08"/>
<name>A0A0H3AA08_NITV4</name>
<keyword evidence="1" id="KW-1133">Transmembrane helix</keyword>
<dbReference type="Pfam" id="PF09601">
    <property type="entry name" value="DUF2459"/>
    <property type="match status" value="1"/>
</dbReference>
<evidence type="ECO:0000313" key="3">
    <source>
        <dbReference type="Proteomes" id="UP000009173"/>
    </source>
</evidence>
<dbReference type="NCBIfam" id="TIGR02117">
    <property type="entry name" value="chp_urease_rgn"/>
    <property type="match status" value="1"/>
</dbReference>
<reference evidence="3" key="1">
    <citation type="journal article" date="2009" name="Environ. Microbiol.">
        <title>Contribution of mobile genetic elements to Desulfovibrio vulgaris genome plasticity.</title>
        <authorList>
            <person name="Walker C.B."/>
            <person name="Stolyar S."/>
            <person name="Chivian D."/>
            <person name="Pinel N."/>
            <person name="Gabster J.A."/>
            <person name="Dehal P.S."/>
            <person name="He Z."/>
            <person name="Yang Z.K."/>
            <person name="Yen H.C."/>
            <person name="Zhou J."/>
            <person name="Wall J.D."/>
            <person name="Hazen T.C."/>
            <person name="Arkin A.P."/>
            <person name="Stahl D.A."/>
        </authorList>
    </citation>
    <scope>NUCLEOTIDE SEQUENCE [LARGE SCALE GENOMIC DNA]</scope>
    <source>
        <strain evidence="3">DP4</strain>
    </source>
</reference>
<dbReference type="EMBL" id="CP000527">
    <property type="protein sequence ID" value="ABM29258.1"/>
    <property type="molecule type" value="Genomic_DNA"/>
</dbReference>